<dbReference type="PROSITE" id="PS51257">
    <property type="entry name" value="PROKAR_LIPOPROTEIN"/>
    <property type="match status" value="1"/>
</dbReference>
<name>A0ABW0KX00_9BACT</name>
<feature type="signal peptide" evidence="1">
    <location>
        <begin position="1"/>
        <end position="25"/>
    </location>
</feature>
<evidence type="ECO:0008006" key="4">
    <source>
        <dbReference type="Google" id="ProtNLM"/>
    </source>
</evidence>
<reference evidence="3" key="1">
    <citation type="journal article" date="2019" name="Int. J. Syst. Evol. Microbiol.">
        <title>The Global Catalogue of Microorganisms (GCM) 10K type strain sequencing project: providing services to taxonomists for standard genome sequencing and annotation.</title>
        <authorList>
            <consortium name="The Broad Institute Genomics Platform"/>
            <consortium name="The Broad Institute Genome Sequencing Center for Infectious Disease"/>
            <person name="Wu L."/>
            <person name="Ma J."/>
        </authorList>
    </citation>
    <scope>NUCLEOTIDE SEQUENCE [LARGE SCALE GENOMIC DNA]</scope>
    <source>
        <strain evidence="3">CGMCC 4.1469</strain>
    </source>
</reference>
<protein>
    <recommendedName>
        <fullName evidence="4">PEP-CTERM protein-sorting domain-containing protein</fullName>
    </recommendedName>
</protein>
<accession>A0ABW0KX00</accession>
<organism evidence="2 3">
    <name type="scientific">Prosthecobacter fluviatilis</name>
    <dbReference type="NCBI Taxonomy" id="445931"/>
    <lineage>
        <taxon>Bacteria</taxon>
        <taxon>Pseudomonadati</taxon>
        <taxon>Verrucomicrobiota</taxon>
        <taxon>Verrucomicrobiia</taxon>
        <taxon>Verrucomicrobiales</taxon>
        <taxon>Verrucomicrobiaceae</taxon>
        <taxon>Prosthecobacter</taxon>
    </lineage>
</organism>
<sequence length="267" mass="29515">MMFRRLVTLIFVTLIFAACTVTAGAATISVTGLNNNGDSIGQYDIGGQLYWWLCIEPGTPALSNQTITAETYSLHDGWTVQNTERNSIYQSDPFFYAPIVTKQVAVMEYVLDTFLPWNTLAGASGRFLEQSGDYNNFGNNDTFYNAMYAVLDFLGQTEGKPTKYDFTSMADYLDYYAGLGTPVGDARSSIFQSILSDVSSKDSLGFFDTYTAQHYYFTVNTLYPEADVNNWQDGLVIGGFTPVPEPGGALLIASCGIAWTLRRRRIG</sequence>
<evidence type="ECO:0000313" key="2">
    <source>
        <dbReference type="EMBL" id="MFC5457392.1"/>
    </source>
</evidence>
<keyword evidence="3" id="KW-1185">Reference proteome</keyword>
<evidence type="ECO:0000256" key="1">
    <source>
        <dbReference type="SAM" id="SignalP"/>
    </source>
</evidence>
<dbReference type="RefSeq" id="WP_377170648.1">
    <property type="nucleotide sequence ID" value="NZ_JBHSMQ010000010.1"/>
</dbReference>
<dbReference type="Proteomes" id="UP001596052">
    <property type="component" value="Unassembled WGS sequence"/>
</dbReference>
<evidence type="ECO:0000313" key="3">
    <source>
        <dbReference type="Proteomes" id="UP001596052"/>
    </source>
</evidence>
<keyword evidence="1" id="KW-0732">Signal</keyword>
<gene>
    <name evidence="2" type="ORF">ACFQDI_21170</name>
</gene>
<dbReference type="EMBL" id="JBHSMQ010000010">
    <property type="protein sequence ID" value="MFC5457392.1"/>
    <property type="molecule type" value="Genomic_DNA"/>
</dbReference>
<proteinExistence type="predicted"/>
<feature type="chain" id="PRO_5045928107" description="PEP-CTERM protein-sorting domain-containing protein" evidence="1">
    <location>
        <begin position="26"/>
        <end position="267"/>
    </location>
</feature>
<comment type="caution">
    <text evidence="2">The sequence shown here is derived from an EMBL/GenBank/DDBJ whole genome shotgun (WGS) entry which is preliminary data.</text>
</comment>